<dbReference type="SUPFAM" id="SSF161098">
    <property type="entry name" value="MetI-like"/>
    <property type="match status" value="1"/>
</dbReference>
<reference evidence="10" key="1">
    <citation type="submission" date="2016-10" db="EMBL/GenBank/DDBJ databases">
        <authorList>
            <person name="Varghese N."/>
            <person name="Submissions S."/>
        </authorList>
    </citation>
    <scope>NUCLEOTIDE SEQUENCE [LARGE SCALE GENOMIC DNA]</scope>
    <source>
        <strain evidence="10">CGMCC 1.8895</strain>
    </source>
</reference>
<comment type="similarity">
    <text evidence="7">Belongs to the binding-protein-dependent transport system permease family.</text>
</comment>
<dbReference type="Pfam" id="PF00528">
    <property type="entry name" value="BPD_transp_1"/>
    <property type="match status" value="1"/>
</dbReference>
<name>A0A1G9B117_9BACL</name>
<feature type="transmembrane region" description="Helical" evidence="7">
    <location>
        <begin position="131"/>
        <end position="152"/>
    </location>
</feature>
<gene>
    <name evidence="9" type="ORF">SAMN05216216_10274</name>
</gene>
<dbReference type="AlphaFoldDB" id="A0A1G9B117"/>
<dbReference type="EMBL" id="FNFY01000002">
    <property type="protein sequence ID" value="SDK33217.1"/>
    <property type="molecule type" value="Genomic_DNA"/>
</dbReference>
<evidence type="ECO:0000256" key="6">
    <source>
        <dbReference type="ARBA" id="ARBA00023136"/>
    </source>
</evidence>
<accession>A0A1G9B117</accession>
<dbReference type="STRING" id="576118.SAMN05216216_10274"/>
<dbReference type="PANTHER" id="PTHR43744:SF8">
    <property type="entry name" value="SN-GLYCEROL-3-PHOSPHATE TRANSPORT SYSTEM PERMEASE PROTEIN UGPE"/>
    <property type="match status" value="1"/>
</dbReference>
<feature type="transmembrane region" description="Helical" evidence="7">
    <location>
        <begin position="71"/>
        <end position="92"/>
    </location>
</feature>
<proteinExistence type="inferred from homology"/>
<comment type="subcellular location">
    <subcellularLocation>
        <location evidence="1 7">Cell membrane</location>
        <topology evidence="1 7">Multi-pass membrane protein</topology>
    </subcellularLocation>
</comment>
<feature type="transmembrane region" description="Helical" evidence="7">
    <location>
        <begin position="7"/>
        <end position="27"/>
    </location>
</feature>
<dbReference type="Proteomes" id="UP000199008">
    <property type="component" value="Unassembled WGS sequence"/>
</dbReference>
<evidence type="ECO:0000259" key="8">
    <source>
        <dbReference type="PROSITE" id="PS50928"/>
    </source>
</evidence>
<evidence type="ECO:0000313" key="9">
    <source>
        <dbReference type="EMBL" id="SDK33217.1"/>
    </source>
</evidence>
<dbReference type="GO" id="GO:0005886">
    <property type="term" value="C:plasma membrane"/>
    <property type="evidence" value="ECO:0007669"/>
    <property type="project" value="UniProtKB-SubCell"/>
</dbReference>
<dbReference type="PROSITE" id="PS50928">
    <property type="entry name" value="ABC_TM1"/>
    <property type="match status" value="1"/>
</dbReference>
<evidence type="ECO:0000256" key="5">
    <source>
        <dbReference type="ARBA" id="ARBA00022989"/>
    </source>
</evidence>
<sequence length="271" mass="30786">MKINKYIFHLIIIVFILLALYPILFAVSNSFKHLSDAYSSTISLIPNPFTLENYVDLEDTIPLFRITLNTFIIASVITAFKMVTSFLAAFALTYFHFKFKKATYFLLISTIFIPFTVTMIPNYLIISEFDLIDSVWGVILPQLADAIGIFMLTQAMRNIPKPLIEAAQIDGISTFNIMKDHVLPIVRPAITSTAIWFFILAWNDYVWPLLMLRSRDSYTLPLALQLFVSSEGGTNFTIAMALSVITMAIPLILYLVFQRYIINTFSSSGIK</sequence>
<keyword evidence="6 7" id="KW-0472">Membrane</keyword>
<evidence type="ECO:0000256" key="3">
    <source>
        <dbReference type="ARBA" id="ARBA00022475"/>
    </source>
</evidence>
<dbReference type="Gene3D" id="1.10.3720.10">
    <property type="entry name" value="MetI-like"/>
    <property type="match status" value="1"/>
</dbReference>
<dbReference type="OrthoDB" id="9794684at2"/>
<keyword evidence="10" id="KW-1185">Reference proteome</keyword>
<dbReference type="RefSeq" id="WP_092984106.1">
    <property type="nucleotide sequence ID" value="NZ_FNFY01000002.1"/>
</dbReference>
<keyword evidence="2 7" id="KW-0813">Transport</keyword>
<feature type="transmembrane region" description="Helical" evidence="7">
    <location>
        <begin position="236"/>
        <end position="257"/>
    </location>
</feature>
<keyword evidence="3" id="KW-1003">Cell membrane</keyword>
<dbReference type="InterPro" id="IPR000515">
    <property type="entry name" value="MetI-like"/>
</dbReference>
<evidence type="ECO:0000313" key="10">
    <source>
        <dbReference type="Proteomes" id="UP000199008"/>
    </source>
</evidence>
<evidence type="ECO:0000256" key="1">
    <source>
        <dbReference type="ARBA" id="ARBA00004651"/>
    </source>
</evidence>
<dbReference type="PANTHER" id="PTHR43744">
    <property type="entry name" value="ABC TRANSPORTER PERMEASE PROTEIN MG189-RELATED-RELATED"/>
    <property type="match status" value="1"/>
</dbReference>
<organism evidence="9 10">
    <name type="scientific">Lacicoccus qingdaonensis</name>
    <dbReference type="NCBI Taxonomy" id="576118"/>
    <lineage>
        <taxon>Bacteria</taxon>
        <taxon>Bacillati</taxon>
        <taxon>Bacillota</taxon>
        <taxon>Bacilli</taxon>
        <taxon>Bacillales</taxon>
        <taxon>Salinicoccaceae</taxon>
        <taxon>Lacicoccus</taxon>
    </lineage>
</organism>
<keyword evidence="4 7" id="KW-0812">Transmembrane</keyword>
<evidence type="ECO:0000256" key="4">
    <source>
        <dbReference type="ARBA" id="ARBA00022692"/>
    </source>
</evidence>
<feature type="domain" description="ABC transmembrane type-1" evidence="8">
    <location>
        <begin position="67"/>
        <end position="257"/>
    </location>
</feature>
<evidence type="ECO:0000256" key="2">
    <source>
        <dbReference type="ARBA" id="ARBA00022448"/>
    </source>
</evidence>
<feature type="transmembrane region" description="Helical" evidence="7">
    <location>
        <begin position="104"/>
        <end position="125"/>
    </location>
</feature>
<dbReference type="GO" id="GO:0055085">
    <property type="term" value="P:transmembrane transport"/>
    <property type="evidence" value="ECO:0007669"/>
    <property type="project" value="InterPro"/>
</dbReference>
<keyword evidence="5 7" id="KW-1133">Transmembrane helix</keyword>
<feature type="transmembrane region" description="Helical" evidence="7">
    <location>
        <begin position="185"/>
        <end position="202"/>
    </location>
</feature>
<evidence type="ECO:0000256" key="7">
    <source>
        <dbReference type="RuleBase" id="RU363032"/>
    </source>
</evidence>
<dbReference type="InterPro" id="IPR035906">
    <property type="entry name" value="MetI-like_sf"/>
</dbReference>
<dbReference type="CDD" id="cd06261">
    <property type="entry name" value="TM_PBP2"/>
    <property type="match status" value="1"/>
</dbReference>
<protein>
    <submittedName>
        <fullName evidence="9">Carbohydrate ABC transporter membrane protein 2, CUT1 family</fullName>
    </submittedName>
</protein>